<evidence type="ECO:0000313" key="2">
    <source>
        <dbReference type="EMBL" id="MDI3423782.1"/>
    </source>
</evidence>
<proteinExistence type="predicted"/>
<organism evidence="2 3">
    <name type="scientific">Streptomyces luteolus</name>
    <dbReference type="NCBI Taxonomy" id="3043615"/>
    <lineage>
        <taxon>Bacteria</taxon>
        <taxon>Bacillati</taxon>
        <taxon>Actinomycetota</taxon>
        <taxon>Actinomycetes</taxon>
        <taxon>Kitasatosporales</taxon>
        <taxon>Streptomycetaceae</taxon>
        <taxon>Streptomyces</taxon>
    </lineage>
</organism>
<accession>A0ABT6T7A7</accession>
<keyword evidence="3" id="KW-1185">Reference proteome</keyword>
<dbReference type="RefSeq" id="WP_282539614.1">
    <property type="nucleotide sequence ID" value="NZ_JASCIS010000062.1"/>
</dbReference>
<dbReference type="EMBL" id="JASCIS010000062">
    <property type="protein sequence ID" value="MDI3423782.1"/>
    <property type="molecule type" value="Genomic_DNA"/>
</dbReference>
<keyword evidence="1" id="KW-0732">Signal</keyword>
<comment type="caution">
    <text evidence="2">The sequence shown here is derived from an EMBL/GenBank/DDBJ whole genome shotgun (WGS) entry which is preliminary data.</text>
</comment>
<name>A0ABT6T7A7_9ACTN</name>
<sequence length="49" mass="4685">MRRALTGLMGILAAAALALGVGAAAHLPTADGPSAGHEVLAGEPSPNLP</sequence>
<feature type="signal peptide" evidence="1">
    <location>
        <begin position="1"/>
        <end position="23"/>
    </location>
</feature>
<evidence type="ECO:0008006" key="4">
    <source>
        <dbReference type="Google" id="ProtNLM"/>
    </source>
</evidence>
<gene>
    <name evidence="2" type="ORF">QIT00_35445</name>
</gene>
<feature type="chain" id="PRO_5046665301" description="Secreted protein" evidence="1">
    <location>
        <begin position="24"/>
        <end position="49"/>
    </location>
</feature>
<dbReference type="Proteomes" id="UP001237105">
    <property type="component" value="Unassembled WGS sequence"/>
</dbReference>
<evidence type="ECO:0000313" key="3">
    <source>
        <dbReference type="Proteomes" id="UP001237105"/>
    </source>
</evidence>
<reference evidence="2 3" key="1">
    <citation type="submission" date="2023-05" db="EMBL/GenBank/DDBJ databases">
        <title>Draft genome sequence of Streptomyces sp. B-S-A12 isolated from a cave soil in Thailand.</title>
        <authorList>
            <person name="Chamroensaksri N."/>
            <person name="Muangham S."/>
        </authorList>
    </citation>
    <scope>NUCLEOTIDE SEQUENCE [LARGE SCALE GENOMIC DNA]</scope>
    <source>
        <strain evidence="2 3">B-S-A12</strain>
    </source>
</reference>
<evidence type="ECO:0000256" key="1">
    <source>
        <dbReference type="SAM" id="SignalP"/>
    </source>
</evidence>
<protein>
    <recommendedName>
        <fullName evidence="4">Secreted protein</fullName>
    </recommendedName>
</protein>